<name>X0RX06_9ZZZZ</name>
<dbReference type="EMBL" id="BARS01002822">
    <property type="protein sequence ID" value="GAF73343.1"/>
    <property type="molecule type" value="Genomic_DNA"/>
</dbReference>
<feature type="compositionally biased region" description="Low complexity" evidence="1">
    <location>
        <begin position="69"/>
        <end position="82"/>
    </location>
</feature>
<dbReference type="AlphaFoldDB" id="X0RX06"/>
<sequence length="98" mass="10579">MAKGKKKIMPKEKICPILTITPVINRGENGFVKCQGEICALFKGEEIKEDGICAISDIPGWLQHLHNLAASPTQAAPSQAPTVEPEDEKAGPTDPEEE</sequence>
<gene>
    <name evidence="2" type="ORF">S01H1_05416</name>
</gene>
<organism evidence="2">
    <name type="scientific">marine sediment metagenome</name>
    <dbReference type="NCBI Taxonomy" id="412755"/>
    <lineage>
        <taxon>unclassified sequences</taxon>
        <taxon>metagenomes</taxon>
        <taxon>ecological metagenomes</taxon>
    </lineage>
</organism>
<feature type="region of interest" description="Disordered" evidence="1">
    <location>
        <begin position="69"/>
        <end position="98"/>
    </location>
</feature>
<comment type="caution">
    <text evidence="2">The sequence shown here is derived from an EMBL/GenBank/DDBJ whole genome shotgun (WGS) entry which is preliminary data.</text>
</comment>
<accession>X0RX06</accession>
<proteinExistence type="predicted"/>
<evidence type="ECO:0000313" key="2">
    <source>
        <dbReference type="EMBL" id="GAF73343.1"/>
    </source>
</evidence>
<protein>
    <submittedName>
        <fullName evidence="2">Uncharacterized protein</fullName>
    </submittedName>
</protein>
<evidence type="ECO:0000256" key="1">
    <source>
        <dbReference type="SAM" id="MobiDB-lite"/>
    </source>
</evidence>
<reference evidence="2" key="1">
    <citation type="journal article" date="2014" name="Front. Microbiol.">
        <title>High frequency of phylogenetically diverse reductive dehalogenase-homologous genes in deep subseafloor sedimentary metagenomes.</title>
        <authorList>
            <person name="Kawai M."/>
            <person name="Futagami T."/>
            <person name="Toyoda A."/>
            <person name="Takaki Y."/>
            <person name="Nishi S."/>
            <person name="Hori S."/>
            <person name="Arai W."/>
            <person name="Tsubouchi T."/>
            <person name="Morono Y."/>
            <person name="Uchiyama I."/>
            <person name="Ito T."/>
            <person name="Fujiyama A."/>
            <person name="Inagaki F."/>
            <person name="Takami H."/>
        </authorList>
    </citation>
    <scope>NUCLEOTIDE SEQUENCE</scope>
    <source>
        <strain evidence="2">Expedition CK06-06</strain>
    </source>
</reference>